<proteinExistence type="predicted"/>
<dbReference type="RefSeq" id="WP_179752938.1">
    <property type="nucleotide sequence ID" value="NZ_JACCBU010000001.1"/>
</dbReference>
<feature type="chain" id="PRO_5030732048" evidence="1">
    <location>
        <begin position="26"/>
        <end position="320"/>
    </location>
</feature>
<sequence>MKFFVRLIVPLIVLSAVLAPTAAHANPSSAPIVVGQLWDGYVDGQRNTALPLSVLDQPSGLGASRVNRDVLYVQSEKDRQTMIAVSEHDGEVLGKYTVPIPNVYDWEDMAVGPCPAGSCIFAGDIGTNSGYAEKPDNIMSVVRVREPDLASGQTSGTLTGDYFPYVYPDGRRPDAEALAVHPVTGEIYVILKTSSGISPVYKFPNPLPKPGVVSTLIKVADLTLPIVNGKANSAQITAAAFHPRKNRLLVRTYTKVYEFRAERQSLLPFTGERVELTDTAERQGEAIEYEADGTSYFTLSEKVAAPYTLMRVDLSHRGTK</sequence>
<evidence type="ECO:0000256" key="1">
    <source>
        <dbReference type="SAM" id="SignalP"/>
    </source>
</evidence>
<protein>
    <submittedName>
        <fullName evidence="2">Uncharacterized protein</fullName>
    </submittedName>
</protein>
<dbReference type="Proteomes" id="UP000569914">
    <property type="component" value="Unassembled WGS sequence"/>
</dbReference>
<accession>A0A7Y9I923</accession>
<comment type="caution">
    <text evidence="2">The sequence shown here is derived from an EMBL/GenBank/DDBJ whole genome shotgun (WGS) entry which is preliminary data.</text>
</comment>
<dbReference type="AlphaFoldDB" id="A0A7Y9I923"/>
<keyword evidence="1" id="KW-0732">Signal</keyword>
<organism evidence="2 3">
    <name type="scientific">Microlunatus parietis</name>
    <dbReference type="NCBI Taxonomy" id="682979"/>
    <lineage>
        <taxon>Bacteria</taxon>
        <taxon>Bacillati</taxon>
        <taxon>Actinomycetota</taxon>
        <taxon>Actinomycetes</taxon>
        <taxon>Propionibacteriales</taxon>
        <taxon>Propionibacteriaceae</taxon>
        <taxon>Microlunatus</taxon>
    </lineage>
</organism>
<reference evidence="2 3" key="1">
    <citation type="submission" date="2020-07" db="EMBL/GenBank/DDBJ databases">
        <title>Sequencing the genomes of 1000 actinobacteria strains.</title>
        <authorList>
            <person name="Klenk H.-P."/>
        </authorList>
    </citation>
    <scope>NUCLEOTIDE SEQUENCE [LARGE SCALE GENOMIC DNA]</scope>
    <source>
        <strain evidence="2 3">DSM 22083</strain>
    </source>
</reference>
<dbReference type="EMBL" id="JACCBU010000001">
    <property type="protein sequence ID" value="NYE72263.1"/>
    <property type="molecule type" value="Genomic_DNA"/>
</dbReference>
<evidence type="ECO:0000313" key="2">
    <source>
        <dbReference type="EMBL" id="NYE72263.1"/>
    </source>
</evidence>
<keyword evidence="3" id="KW-1185">Reference proteome</keyword>
<name>A0A7Y9I923_9ACTN</name>
<feature type="signal peptide" evidence="1">
    <location>
        <begin position="1"/>
        <end position="25"/>
    </location>
</feature>
<gene>
    <name evidence="2" type="ORF">BKA15_003592</name>
</gene>
<evidence type="ECO:0000313" key="3">
    <source>
        <dbReference type="Proteomes" id="UP000569914"/>
    </source>
</evidence>